<dbReference type="Proteomes" id="UP000655208">
    <property type="component" value="Unassembled WGS sequence"/>
</dbReference>
<dbReference type="AlphaFoldDB" id="A0A917SLX1"/>
<name>A0A917SLX1_9ACTN</name>
<dbReference type="EMBL" id="BMNA01000001">
    <property type="protein sequence ID" value="GGL87532.1"/>
    <property type="molecule type" value="Genomic_DNA"/>
</dbReference>
<feature type="signal peptide" evidence="1">
    <location>
        <begin position="1"/>
        <end position="32"/>
    </location>
</feature>
<dbReference type="Gene3D" id="1.10.530.10">
    <property type="match status" value="1"/>
</dbReference>
<evidence type="ECO:0000313" key="3">
    <source>
        <dbReference type="EMBL" id="GGL87532.1"/>
    </source>
</evidence>
<keyword evidence="4" id="KW-1185">Reference proteome</keyword>
<feature type="domain" description="Bulb-type lectin" evidence="2">
    <location>
        <begin position="448"/>
        <end position="563"/>
    </location>
</feature>
<dbReference type="SMART" id="SM00108">
    <property type="entry name" value="B_lectin"/>
    <property type="match status" value="2"/>
</dbReference>
<dbReference type="InterPro" id="IPR036426">
    <property type="entry name" value="Bulb-type_lectin_dom_sf"/>
</dbReference>
<dbReference type="SUPFAM" id="SSF51110">
    <property type="entry name" value="alpha-D-mannose-specific plant lectins"/>
    <property type="match status" value="2"/>
</dbReference>
<dbReference type="InterPro" id="IPR008258">
    <property type="entry name" value="Transglycosylase_SLT_dom_1"/>
</dbReference>
<reference evidence="3" key="2">
    <citation type="submission" date="2020-09" db="EMBL/GenBank/DDBJ databases">
        <authorList>
            <person name="Sun Q."/>
            <person name="Zhou Y."/>
        </authorList>
    </citation>
    <scope>NUCLEOTIDE SEQUENCE</scope>
    <source>
        <strain evidence="3">CGMCC 4.7308</strain>
    </source>
</reference>
<dbReference type="PROSITE" id="PS50927">
    <property type="entry name" value="BULB_LECTIN"/>
    <property type="match status" value="2"/>
</dbReference>
<dbReference type="Gene3D" id="2.90.10.10">
    <property type="entry name" value="Bulb-type lectin domain"/>
    <property type="match status" value="4"/>
</dbReference>
<evidence type="ECO:0000259" key="2">
    <source>
        <dbReference type="PROSITE" id="PS50927"/>
    </source>
</evidence>
<sequence>MLAGGALGAPAAAALTPAAATAPAAVPAAAHAAPAADFAAVPVVAPAATPVAQGAAGSTAGAFSALTSSRVLDTRTGIGGTRGLQVAPGSVAVQVLGVGGVPADGVSAVVLTLTVTAATGGGYLAAGADGDPRPDASNLNWAAGQTVANLAVVPVGADGKVRLYTSGRPTDRLHLVADVSGYYRDGDVTEPGGVQVLPSPSRILNTVDGVGAAQAPVAGRGSVTVQVTGRGGIPASGVAAVVVNLTVTRTTGGGHLAAGPAGATPPAVSNLNYPAGGTLANLAVVPLSPDGRMTVWTTGAGTLHLLADVAGYVVAGSTTLTGSVQPVLPARVLDSRTGVGGAGGPLAGTGAVRLKVTGAGGVPASGVSAVALVVTVTAPTSAGYLVAGPDGVAVANASNLNWSPGQTVSNLVLVPVGTNGTVRLTTRAGGTLHLVADVAGFVLSGPPTRALAPGQAISSGSALTSPSGQFSLSMQTDGDLVMTAQGSRLWHSNTDGNPGAVALLQTDGDLVIQSPGGGVLWASGTAGHPWSDLTLGSDGTAALRAGSTVLWSTGSVNSVLMPGRWLQPGWQLWSANRSAYVLMQTDGNLVVRTRLGRLIWQTGTAGHPGAHAVQQNGGNLVVYQGSTPLWYSKTTGNTAARTVLQTDGRLTVVSSAGVPLWWPGKTPATATSGCASIGPDPSGTSITRWNPVTLCVLAALGQSSGNLNDVNTMIRWESGGDPDAVNNWDSNAQNGHPSKGLIQVIQPTFNAYRSALLPDDLLNPAANLYAGLNYAIDTYGSIHNVPGLVSLRNGGGYVGYDEAR</sequence>
<dbReference type="Pfam" id="PF01464">
    <property type="entry name" value="SLT"/>
    <property type="match status" value="1"/>
</dbReference>
<feature type="chain" id="PRO_5037448735" description="Bulb-type lectin domain-containing protein" evidence="1">
    <location>
        <begin position="33"/>
        <end position="804"/>
    </location>
</feature>
<comment type="caution">
    <text evidence="3">The sequence shown here is derived from an EMBL/GenBank/DDBJ whole genome shotgun (WGS) entry which is preliminary data.</text>
</comment>
<proteinExistence type="predicted"/>
<accession>A0A917SLX1</accession>
<feature type="domain" description="Bulb-type lectin" evidence="2">
    <location>
        <begin position="557"/>
        <end position="665"/>
    </location>
</feature>
<protein>
    <recommendedName>
        <fullName evidence="2">Bulb-type lectin domain-containing protein</fullName>
    </recommendedName>
</protein>
<evidence type="ECO:0000256" key="1">
    <source>
        <dbReference type="SAM" id="SignalP"/>
    </source>
</evidence>
<organism evidence="3 4">
    <name type="scientific">Nakamurella endophytica</name>
    <dbReference type="NCBI Taxonomy" id="1748367"/>
    <lineage>
        <taxon>Bacteria</taxon>
        <taxon>Bacillati</taxon>
        <taxon>Actinomycetota</taxon>
        <taxon>Actinomycetes</taxon>
        <taxon>Nakamurellales</taxon>
        <taxon>Nakamurellaceae</taxon>
        <taxon>Nakamurella</taxon>
    </lineage>
</organism>
<dbReference type="InterPro" id="IPR023346">
    <property type="entry name" value="Lysozyme-like_dom_sf"/>
</dbReference>
<dbReference type="InterPro" id="IPR001480">
    <property type="entry name" value="Bulb-type_lectin_dom"/>
</dbReference>
<keyword evidence="1" id="KW-0732">Signal</keyword>
<evidence type="ECO:0000313" key="4">
    <source>
        <dbReference type="Proteomes" id="UP000655208"/>
    </source>
</evidence>
<reference evidence="3" key="1">
    <citation type="journal article" date="2014" name="Int. J. Syst. Evol. Microbiol.">
        <title>Complete genome sequence of Corynebacterium casei LMG S-19264T (=DSM 44701T), isolated from a smear-ripened cheese.</title>
        <authorList>
            <consortium name="US DOE Joint Genome Institute (JGI-PGF)"/>
            <person name="Walter F."/>
            <person name="Albersmeier A."/>
            <person name="Kalinowski J."/>
            <person name="Ruckert C."/>
        </authorList>
    </citation>
    <scope>NUCLEOTIDE SEQUENCE</scope>
    <source>
        <strain evidence="3">CGMCC 4.7308</strain>
    </source>
</reference>
<dbReference type="SUPFAM" id="SSF53955">
    <property type="entry name" value="Lysozyme-like"/>
    <property type="match status" value="1"/>
</dbReference>
<gene>
    <name evidence="3" type="ORF">GCM10011594_03960</name>
</gene>